<dbReference type="AlphaFoldDB" id="A0A9Y2KWJ1"/>
<proteinExistence type="predicted"/>
<sequence>MSANSNLNEALGLLDEKLQSLNAMTRANQFMIDALRDHPLTLKALDADGARAFLRQSARAKFADDAASRDILTVLEQLLAPRQSAKIIPFPARPA</sequence>
<evidence type="ECO:0000313" key="1">
    <source>
        <dbReference type="EMBL" id="WIY23829.1"/>
    </source>
</evidence>
<organism evidence="1 2">
    <name type="scientific">Parasedimentitalea psychrophila</name>
    <dbReference type="NCBI Taxonomy" id="2997337"/>
    <lineage>
        <taxon>Bacteria</taxon>
        <taxon>Pseudomonadati</taxon>
        <taxon>Pseudomonadota</taxon>
        <taxon>Alphaproteobacteria</taxon>
        <taxon>Rhodobacterales</taxon>
        <taxon>Paracoccaceae</taxon>
        <taxon>Parasedimentitalea</taxon>
    </lineage>
</organism>
<accession>A0A9Y2KWJ1</accession>
<dbReference type="EMBL" id="CP127247">
    <property type="protein sequence ID" value="WIY23829.1"/>
    <property type="molecule type" value="Genomic_DNA"/>
</dbReference>
<protein>
    <submittedName>
        <fullName evidence="1">Uncharacterized protein</fullName>
    </submittedName>
</protein>
<gene>
    <name evidence="1" type="ORF">QPJ95_14400</name>
</gene>
<name>A0A9Y2KWJ1_9RHOB</name>
<dbReference type="RefSeq" id="WP_270919794.1">
    <property type="nucleotide sequence ID" value="NZ_CP127247.1"/>
</dbReference>
<keyword evidence="2" id="KW-1185">Reference proteome</keyword>
<dbReference type="KEGG" id="ppso:QPJ95_14400"/>
<evidence type="ECO:0000313" key="2">
    <source>
        <dbReference type="Proteomes" id="UP001238334"/>
    </source>
</evidence>
<reference evidence="1 2" key="1">
    <citation type="submission" date="2023-06" db="EMBL/GenBank/DDBJ databases">
        <title>Parasedimentitalea psychrophila sp. nov., a psychrophilic bacterium isolated from deep-sea sediment.</title>
        <authorList>
            <person name="Li A."/>
        </authorList>
    </citation>
    <scope>NUCLEOTIDE SEQUENCE [LARGE SCALE GENOMIC DNA]</scope>
    <source>
        <strain evidence="1 2">QS115</strain>
    </source>
</reference>
<dbReference type="Proteomes" id="UP001238334">
    <property type="component" value="Chromosome"/>
</dbReference>